<name>A0A9X7CSU6_BACCE</name>
<dbReference type="RefSeq" id="WP_098782154.1">
    <property type="nucleotide sequence ID" value="NZ_NULI01000006.1"/>
</dbReference>
<evidence type="ECO:0000313" key="1">
    <source>
        <dbReference type="EMBL" id="PGS83953.1"/>
    </source>
</evidence>
<reference evidence="1 2" key="1">
    <citation type="submission" date="2017-09" db="EMBL/GenBank/DDBJ databases">
        <title>Large-scale bioinformatics analysis of Bacillus genomes uncovers conserved roles of natural products in bacterial physiology.</title>
        <authorList>
            <consortium name="Agbiome Team Llc"/>
            <person name="Bleich R.M."/>
            <person name="Grubbs K.J."/>
            <person name="Santa Maria K.C."/>
            <person name="Allen S.E."/>
            <person name="Farag S."/>
            <person name="Shank E.A."/>
            <person name="Bowers A."/>
        </authorList>
    </citation>
    <scope>NUCLEOTIDE SEQUENCE [LARGE SCALE GENOMIC DNA]</scope>
    <source>
        <strain evidence="1 2">AFS041711</strain>
    </source>
</reference>
<comment type="caution">
    <text evidence="1">The sequence shown here is derived from an EMBL/GenBank/DDBJ whole genome shotgun (WGS) entry which is preliminary data.</text>
</comment>
<proteinExistence type="predicted"/>
<dbReference type="EMBL" id="NULI01000006">
    <property type="protein sequence ID" value="PGS83953.1"/>
    <property type="molecule type" value="Genomic_DNA"/>
</dbReference>
<protein>
    <submittedName>
        <fullName evidence="1">Uncharacterized protein</fullName>
    </submittedName>
</protein>
<accession>A0A9X7CSU6</accession>
<gene>
    <name evidence="1" type="ORF">COC69_01160</name>
</gene>
<dbReference type="Proteomes" id="UP000224203">
    <property type="component" value="Unassembled WGS sequence"/>
</dbReference>
<sequence length="182" mass="21270">MIRIEDFYCKDYWLYIQAKDTATLEDLDSFLRDIWLECCGHLSVFIIDDVVYNSYVDSEMTDMFSDFSENMLNYKFKDLINETTVFRHDYDFGSTTSLKLTVVEKYKGIETINKITLLARNIKQYECVQCGNTACYIFLDYESETFEPFCEGCAKSYEKNEDDIFIIVNSPRMGVCGYTGSL</sequence>
<dbReference type="AlphaFoldDB" id="A0A9X7CSU6"/>
<organism evidence="1 2">
    <name type="scientific">Bacillus cereus</name>
    <dbReference type="NCBI Taxonomy" id="1396"/>
    <lineage>
        <taxon>Bacteria</taxon>
        <taxon>Bacillati</taxon>
        <taxon>Bacillota</taxon>
        <taxon>Bacilli</taxon>
        <taxon>Bacillales</taxon>
        <taxon>Bacillaceae</taxon>
        <taxon>Bacillus</taxon>
        <taxon>Bacillus cereus group</taxon>
    </lineage>
</organism>
<evidence type="ECO:0000313" key="2">
    <source>
        <dbReference type="Proteomes" id="UP000224203"/>
    </source>
</evidence>
<dbReference type="InterPro" id="IPR024047">
    <property type="entry name" value="MM3350-like_sf"/>
</dbReference>
<dbReference type="SUPFAM" id="SSF159941">
    <property type="entry name" value="MM3350-like"/>
    <property type="match status" value="1"/>
</dbReference>